<dbReference type="Proteomes" id="UP000677918">
    <property type="component" value="Unassembled WGS sequence"/>
</dbReference>
<evidence type="ECO:0000256" key="1">
    <source>
        <dbReference type="SAM" id="MobiDB-lite"/>
    </source>
</evidence>
<organism evidence="4 5">
    <name type="scientific">Xylanibacillus composti</name>
    <dbReference type="NCBI Taxonomy" id="1572762"/>
    <lineage>
        <taxon>Bacteria</taxon>
        <taxon>Bacillati</taxon>
        <taxon>Bacillota</taxon>
        <taxon>Bacilli</taxon>
        <taxon>Bacillales</taxon>
        <taxon>Paenibacillaceae</taxon>
        <taxon>Xylanibacillus</taxon>
    </lineage>
</organism>
<sequence length="365" mass="40016">MRKERISMQMILLAMMVVLASCVGQEQPSPTNSVSEEPVQEVEGYRVLADHLRVPWAIAVAGETFYVTERPGSIVRITPEAQERQEVRLAKPVAARGEGGLLGFVLAPNFEESRTAYAYHTYEADGGVYNRIVLLREDDGEWKEVRALLEGIPGSFVHNGGRLAIGPDRHLYAATGDFNEAEEAQHVESLGGKILRMTLEGEVPDDNPFPGSYVYSYGHRNPQGLAWDSNGQMYSSEHGPSGSPGGHDEINRIEAGGNYGWPLFIGDDTESGFIAPLYHTGPTAIAPSGTAAHEQQLYVAALRGEALYRYDLAAGELEPVWQGEGRIRDVLVYEGRIFVITNNTDGRGQAGDTDDRLLELNLEDN</sequence>
<reference evidence="4" key="1">
    <citation type="submission" date="2021-04" db="EMBL/GenBank/DDBJ databases">
        <title>Draft genome sequence of Xylanibacillus composti strain K13.</title>
        <authorList>
            <person name="Uke A."/>
            <person name="Chhe C."/>
            <person name="Baramee S."/>
            <person name="Kosugi A."/>
        </authorList>
    </citation>
    <scope>NUCLEOTIDE SEQUENCE</scope>
    <source>
        <strain evidence="4">K13</strain>
    </source>
</reference>
<dbReference type="Pfam" id="PF07995">
    <property type="entry name" value="GSDH"/>
    <property type="match status" value="1"/>
</dbReference>
<dbReference type="AlphaFoldDB" id="A0A8J4H8Q4"/>
<dbReference type="InterPro" id="IPR011041">
    <property type="entry name" value="Quinoprot_gluc/sorb_DH_b-prop"/>
</dbReference>
<dbReference type="RefSeq" id="WP_213413870.1">
    <property type="nucleotide sequence ID" value="NZ_BOVK01000069.1"/>
</dbReference>
<dbReference type="PROSITE" id="PS51257">
    <property type="entry name" value="PROKAR_LIPOPROTEIN"/>
    <property type="match status" value="1"/>
</dbReference>
<proteinExistence type="predicted"/>
<feature type="chain" id="PRO_5038722630" evidence="2">
    <location>
        <begin position="21"/>
        <end position="365"/>
    </location>
</feature>
<dbReference type="Gene3D" id="2.120.10.30">
    <property type="entry name" value="TolB, C-terminal domain"/>
    <property type="match status" value="1"/>
</dbReference>
<evidence type="ECO:0000256" key="2">
    <source>
        <dbReference type="SAM" id="SignalP"/>
    </source>
</evidence>
<accession>A0A8J4H8Q4</accession>
<dbReference type="PANTHER" id="PTHR19328:SF13">
    <property type="entry name" value="HIPL1 PROTEIN"/>
    <property type="match status" value="1"/>
</dbReference>
<feature type="region of interest" description="Disordered" evidence="1">
    <location>
        <begin position="230"/>
        <end position="249"/>
    </location>
</feature>
<dbReference type="EMBL" id="BOVK01000069">
    <property type="protein sequence ID" value="GIQ71063.1"/>
    <property type="molecule type" value="Genomic_DNA"/>
</dbReference>
<dbReference type="InterPro" id="IPR011042">
    <property type="entry name" value="6-blade_b-propeller_TolB-like"/>
</dbReference>
<protein>
    <submittedName>
        <fullName evidence="4">Dehydrogenase</fullName>
    </submittedName>
</protein>
<keyword evidence="5" id="KW-1185">Reference proteome</keyword>
<dbReference type="InterPro" id="IPR012938">
    <property type="entry name" value="Glc/Sorbosone_DH"/>
</dbReference>
<gene>
    <name evidence="4" type="ORF">XYCOK13_38870</name>
</gene>
<evidence type="ECO:0000259" key="3">
    <source>
        <dbReference type="Pfam" id="PF07995"/>
    </source>
</evidence>
<evidence type="ECO:0000313" key="5">
    <source>
        <dbReference type="Proteomes" id="UP000677918"/>
    </source>
</evidence>
<dbReference type="PANTHER" id="PTHR19328">
    <property type="entry name" value="HEDGEHOG-INTERACTING PROTEIN"/>
    <property type="match status" value="1"/>
</dbReference>
<keyword evidence="2" id="KW-0732">Signal</keyword>
<dbReference type="SUPFAM" id="SSF50952">
    <property type="entry name" value="Soluble quinoprotein glucose dehydrogenase"/>
    <property type="match status" value="1"/>
</dbReference>
<feature type="signal peptide" evidence="2">
    <location>
        <begin position="1"/>
        <end position="20"/>
    </location>
</feature>
<feature type="domain" description="Glucose/Sorbosone dehydrogenase" evidence="3">
    <location>
        <begin position="53"/>
        <end position="347"/>
    </location>
</feature>
<name>A0A8J4H8Q4_9BACL</name>
<evidence type="ECO:0000313" key="4">
    <source>
        <dbReference type="EMBL" id="GIQ71063.1"/>
    </source>
</evidence>
<comment type="caution">
    <text evidence="4">The sequence shown here is derived from an EMBL/GenBank/DDBJ whole genome shotgun (WGS) entry which is preliminary data.</text>
</comment>